<dbReference type="InterPro" id="IPR049326">
    <property type="entry name" value="Rhodopsin_dom_fungi"/>
</dbReference>
<sequence>MTSTSASASSIVYSSGVSSPLEIDDSTHYGALIAISATVGLCLILVSLPIRIWVRLGSLFYKSDDYSFLASSLFSLLQATTVYIALHRGFGTSGVLIPQEKIPSILKALYASDIFFVAALFFSKLSTAFLILRLTPGRGHFIAVWSAISLVGAWCLASLIILGIRCHPLQPWIDVLSASACSSLFLRWQVITALDIITELVLFAIAIYLVWNLRMQLGNKAKVVGAFGCRIPLIILAAFRLRSLSQTLYSSDPTFTGAMTSCITSFEIGYSIFASIIPCLKPFMTAYEGPQEVDTSKNNYDISNNSYKLSSMSRKRNDTADGGINVQTVDGIVRGGEEVEVGGDNGLGGIGKKLKLRPDKGTEYQAKVNCKGRSSEKDENGSFDSGESTRMIIQKNIEWSVDYRKDSNAGSGK</sequence>
<keyword evidence="2" id="KW-0472">Membrane</keyword>
<evidence type="ECO:0000256" key="2">
    <source>
        <dbReference type="SAM" id="Phobius"/>
    </source>
</evidence>
<feature type="region of interest" description="Disordered" evidence="1">
    <location>
        <begin position="366"/>
        <end position="389"/>
    </location>
</feature>
<keyword evidence="5" id="KW-1185">Reference proteome</keyword>
<feature type="transmembrane region" description="Helical" evidence="2">
    <location>
        <begin position="66"/>
        <end position="86"/>
    </location>
</feature>
<dbReference type="Pfam" id="PF20684">
    <property type="entry name" value="Fung_rhodopsin"/>
    <property type="match status" value="1"/>
</dbReference>
<reference evidence="4 5" key="1">
    <citation type="journal article" date="2018" name="IMA Fungus">
        <title>IMA Genome-F 9: Draft genome sequence of Annulohypoxylon stygium, Aspergillus mulundensis, Berkeleyomyces basicola (syn. Thielaviopsis basicola), Ceratocystis smalleyi, two Cercospora beticola strains, Coleophoma cylindrospora, Fusarium fracticaudum, Phialophora cf. hyalina, and Morchella septimelata.</title>
        <authorList>
            <person name="Wingfield B.D."/>
            <person name="Bills G.F."/>
            <person name="Dong Y."/>
            <person name="Huang W."/>
            <person name="Nel W.J."/>
            <person name="Swalarsk-Parry B.S."/>
            <person name="Vaghefi N."/>
            <person name="Wilken P.M."/>
            <person name="An Z."/>
            <person name="de Beer Z.W."/>
            <person name="De Vos L."/>
            <person name="Chen L."/>
            <person name="Duong T.A."/>
            <person name="Gao Y."/>
            <person name="Hammerbacher A."/>
            <person name="Kikkert J.R."/>
            <person name="Li Y."/>
            <person name="Li H."/>
            <person name="Li K."/>
            <person name="Li Q."/>
            <person name="Liu X."/>
            <person name="Ma X."/>
            <person name="Naidoo K."/>
            <person name="Pethybridge S.J."/>
            <person name="Sun J."/>
            <person name="Steenkamp E.T."/>
            <person name="van der Nest M.A."/>
            <person name="van Wyk S."/>
            <person name="Wingfield M.J."/>
            <person name="Xiong C."/>
            <person name="Yue Q."/>
            <person name="Zhang X."/>
        </authorList>
    </citation>
    <scope>NUCLEOTIDE SEQUENCE [LARGE SCALE GENOMIC DNA]</scope>
    <source>
        <strain evidence="4 5">BP6252</strain>
    </source>
</reference>
<evidence type="ECO:0000256" key="1">
    <source>
        <dbReference type="SAM" id="MobiDB-lite"/>
    </source>
</evidence>
<keyword evidence="2" id="KW-1133">Transmembrane helix</keyword>
<accession>A0A3D8SNW0</accession>
<gene>
    <name evidence="4" type="ORF">BP6252_00032</name>
</gene>
<feature type="transmembrane region" description="Helical" evidence="2">
    <location>
        <begin position="223"/>
        <end position="241"/>
    </location>
</feature>
<dbReference type="PANTHER" id="PTHR39614">
    <property type="entry name" value="INTEGRAL MEMBRANE PROTEIN"/>
    <property type="match status" value="1"/>
</dbReference>
<dbReference type="EMBL" id="PDLM01000001">
    <property type="protein sequence ID" value="RDW88000.1"/>
    <property type="molecule type" value="Genomic_DNA"/>
</dbReference>
<protein>
    <recommendedName>
        <fullName evidence="3">Rhodopsin domain-containing protein</fullName>
    </recommendedName>
</protein>
<proteinExistence type="predicted"/>
<dbReference type="OrthoDB" id="3918601at2759"/>
<feature type="transmembrane region" description="Helical" evidence="2">
    <location>
        <begin position="141"/>
        <end position="164"/>
    </location>
</feature>
<feature type="domain" description="Rhodopsin" evidence="3">
    <location>
        <begin position="50"/>
        <end position="284"/>
    </location>
</feature>
<evidence type="ECO:0000259" key="3">
    <source>
        <dbReference type="Pfam" id="PF20684"/>
    </source>
</evidence>
<organism evidence="4 5">
    <name type="scientific">Coleophoma cylindrospora</name>
    <dbReference type="NCBI Taxonomy" id="1849047"/>
    <lineage>
        <taxon>Eukaryota</taxon>
        <taxon>Fungi</taxon>
        <taxon>Dikarya</taxon>
        <taxon>Ascomycota</taxon>
        <taxon>Pezizomycotina</taxon>
        <taxon>Leotiomycetes</taxon>
        <taxon>Helotiales</taxon>
        <taxon>Dermateaceae</taxon>
        <taxon>Coleophoma</taxon>
    </lineage>
</organism>
<feature type="transmembrane region" description="Helical" evidence="2">
    <location>
        <begin position="184"/>
        <end position="211"/>
    </location>
</feature>
<dbReference type="STRING" id="1849047.A0A3D8SNW0"/>
<dbReference type="AlphaFoldDB" id="A0A3D8SNW0"/>
<dbReference type="Proteomes" id="UP000256645">
    <property type="component" value="Unassembled WGS sequence"/>
</dbReference>
<comment type="caution">
    <text evidence="4">The sequence shown here is derived from an EMBL/GenBank/DDBJ whole genome shotgun (WGS) entry which is preliminary data.</text>
</comment>
<feature type="transmembrane region" description="Helical" evidence="2">
    <location>
        <begin position="29"/>
        <end position="54"/>
    </location>
</feature>
<name>A0A3D8SNW0_9HELO</name>
<evidence type="ECO:0000313" key="5">
    <source>
        <dbReference type="Proteomes" id="UP000256645"/>
    </source>
</evidence>
<keyword evidence="2" id="KW-0812">Transmembrane</keyword>
<feature type="transmembrane region" description="Helical" evidence="2">
    <location>
        <begin position="114"/>
        <end position="134"/>
    </location>
</feature>
<evidence type="ECO:0000313" key="4">
    <source>
        <dbReference type="EMBL" id="RDW88000.1"/>
    </source>
</evidence>
<dbReference type="PANTHER" id="PTHR39614:SF2">
    <property type="entry name" value="INTEGRAL MEMBRANE PROTEIN"/>
    <property type="match status" value="1"/>
</dbReference>